<evidence type="ECO:0000313" key="2">
    <source>
        <dbReference type="EMBL" id="KAK6971801.1"/>
    </source>
</evidence>
<sequence length="310" mass="35177">MPPQSRRGRPTKQQNRNISGLRNQKPRTPSPTPEPAAPEPVLEREYSPDWPSELPSDDEDELPDLEYVNLAEEDGMRSGPQSQDGDDSDIQIEDEWESLMLEEEMLDDEVFLEKLLSQAEQVGDDADEEDWVPARVRYQRQRRKEERTARGKYKKGPDVANQTKLKFGRDFLVNPAPPRASPRPASPVSDADVDMASQSEGAMSGVEEDYIEDVSDSETHSQSNSRMSVDGTLDSDADSDNPTTCVPPAQDEEEEELRELHDWQMEAEFDTLMFSAVEEIRDWGFDVKQLRAKCKPIAAWPVFSATRKTF</sequence>
<proteinExistence type="predicted"/>
<feature type="region of interest" description="Disordered" evidence="1">
    <location>
        <begin position="1"/>
        <end position="92"/>
    </location>
</feature>
<feature type="compositionally biased region" description="Pro residues" evidence="1">
    <location>
        <begin position="28"/>
        <end position="38"/>
    </location>
</feature>
<feature type="compositionally biased region" description="Polar residues" evidence="1">
    <location>
        <begin position="11"/>
        <end position="22"/>
    </location>
</feature>
<reference evidence="2 3" key="1">
    <citation type="journal article" date="2024" name="J Genomics">
        <title>Draft genome sequencing and assembly of Favolaschia claudopus CIRM-BRFM 2984 isolated from oak limbs.</title>
        <authorList>
            <person name="Navarro D."/>
            <person name="Drula E."/>
            <person name="Chaduli D."/>
            <person name="Cazenave R."/>
            <person name="Ahrendt S."/>
            <person name="Wang J."/>
            <person name="Lipzen A."/>
            <person name="Daum C."/>
            <person name="Barry K."/>
            <person name="Grigoriev I.V."/>
            <person name="Favel A."/>
            <person name="Rosso M.N."/>
            <person name="Martin F."/>
        </authorList>
    </citation>
    <scope>NUCLEOTIDE SEQUENCE [LARGE SCALE GENOMIC DNA]</scope>
    <source>
        <strain evidence="2 3">CIRM-BRFM 2984</strain>
    </source>
</reference>
<feature type="compositionally biased region" description="Acidic residues" evidence="1">
    <location>
        <begin position="206"/>
        <end position="216"/>
    </location>
</feature>
<gene>
    <name evidence="2" type="ORF">R3P38DRAFT_3495509</name>
</gene>
<dbReference type="Proteomes" id="UP001362999">
    <property type="component" value="Unassembled WGS sequence"/>
</dbReference>
<organism evidence="2 3">
    <name type="scientific">Favolaschia claudopus</name>
    <dbReference type="NCBI Taxonomy" id="2862362"/>
    <lineage>
        <taxon>Eukaryota</taxon>
        <taxon>Fungi</taxon>
        <taxon>Dikarya</taxon>
        <taxon>Basidiomycota</taxon>
        <taxon>Agaricomycotina</taxon>
        <taxon>Agaricomycetes</taxon>
        <taxon>Agaricomycetidae</taxon>
        <taxon>Agaricales</taxon>
        <taxon>Marasmiineae</taxon>
        <taxon>Mycenaceae</taxon>
        <taxon>Favolaschia</taxon>
    </lineage>
</organism>
<feature type="compositionally biased region" description="Basic residues" evidence="1">
    <location>
        <begin position="1"/>
        <end position="10"/>
    </location>
</feature>
<accession>A0AAV9Z5E2</accession>
<dbReference type="AlphaFoldDB" id="A0AAV9Z5E2"/>
<dbReference type="EMBL" id="JAWWNJ010000204">
    <property type="protein sequence ID" value="KAK6971801.1"/>
    <property type="molecule type" value="Genomic_DNA"/>
</dbReference>
<feature type="region of interest" description="Disordered" evidence="1">
    <location>
        <begin position="139"/>
        <end position="259"/>
    </location>
</feature>
<feature type="compositionally biased region" description="Pro residues" evidence="1">
    <location>
        <begin position="175"/>
        <end position="185"/>
    </location>
</feature>
<protein>
    <submittedName>
        <fullName evidence="2">Uncharacterized protein</fullName>
    </submittedName>
</protein>
<evidence type="ECO:0000313" key="3">
    <source>
        <dbReference type="Proteomes" id="UP001362999"/>
    </source>
</evidence>
<evidence type="ECO:0000256" key="1">
    <source>
        <dbReference type="SAM" id="MobiDB-lite"/>
    </source>
</evidence>
<name>A0AAV9Z5E2_9AGAR</name>
<comment type="caution">
    <text evidence="2">The sequence shown here is derived from an EMBL/GenBank/DDBJ whole genome shotgun (WGS) entry which is preliminary data.</text>
</comment>
<keyword evidence="3" id="KW-1185">Reference proteome</keyword>
<feature type="compositionally biased region" description="Acidic residues" evidence="1">
    <location>
        <begin position="55"/>
        <end position="64"/>
    </location>
</feature>